<feature type="domain" description="ABC transmembrane type-1" evidence="8">
    <location>
        <begin position="82"/>
        <end position="300"/>
    </location>
</feature>
<evidence type="ECO:0000256" key="3">
    <source>
        <dbReference type="ARBA" id="ARBA00022475"/>
    </source>
</evidence>
<dbReference type="PROSITE" id="PS50928">
    <property type="entry name" value="ABC_TM1"/>
    <property type="match status" value="1"/>
</dbReference>
<evidence type="ECO:0000313" key="10">
    <source>
        <dbReference type="Proteomes" id="UP000553776"/>
    </source>
</evidence>
<evidence type="ECO:0000256" key="2">
    <source>
        <dbReference type="ARBA" id="ARBA00022448"/>
    </source>
</evidence>
<dbReference type="InterPro" id="IPR000515">
    <property type="entry name" value="MetI-like"/>
</dbReference>
<dbReference type="GO" id="GO:0055085">
    <property type="term" value="P:transmembrane transport"/>
    <property type="evidence" value="ECO:0007669"/>
    <property type="project" value="InterPro"/>
</dbReference>
<accession>A0A841U1H2</accession>
<feature type="transmembrane region" description="Helical" evidence="7">
    <location>
        <begin position="118"/>
        <end position="142"/>
    </location>
</feature>
<dbReference type="GO" id="GO:0005886">
    <property type="term" value="C:plasma membrane"/>
    <property type="evidence" value="ECO:0007669"/>
    <property type="project" value="UniProtKB-SubCell"/>
</dbReference>
<feature type="transmembrane region" description="Helical" evidence="7">
    <location>
        <begin position="86"/>
        <end position="106"/>
    </location>
</feature>
<evidence type="ECO:0000256" key="7">
    <source>
        <dbReference type="RuleBase" id="RU363032"/>
    </source>
</evidence>
<comment type="caution">
    <text evidence="9">The sequence shown here is derived from an EMBL/GenBank/DDBJ whole genome shotgun (WGS) entry which is preliminary data.</text>
</comment>
<evidence type="ECO:0000256" key="5">
    <source>
        <dbReference type="ARBA" id="ARBA00022989"/>
    </source>
</evidence>
<dbReference type="SUPFAM" id="SSF161098">
    <property type="entry name" value="MetI-like"/>
    <property type="match status" value="1"/>
</dbReference>
<dbReference type="CDD" id="cd06261">
    <property type="entry name" value="TM_PBP2"/>
    <property type="match status" value="1"/>
</dbReference>
<comment type="similarity">
    <text evidence="7">Belongs to the binding-protein-dependent transport system permease family.</text>
</comment>
<sequence length="314" mass="34783">MEELTDMRHANGTSSALRKTAPLLMLAAPGLLYFLINSYIPMFGVFIAFKDVNYAKGIFGSDWIGLDNFQFLFKTTDAWIMTRNTLLYNLAFIVIGTVCSIFIAILMAELLTKLYSKLYLSGLVLPSLISMVVLSMLVFAFLNADSGFVNKSILRPLGLPEINWYSEAKYWPYLLVLIQIWKTAGYGSIVYFASIAGIDKSIYEAAKIDGAGKLRQIRTITLPLLKPTVIVLGLMSIGRIFNSDFGLFYQVPLNAGALYSATQTIDTYVYRALMQLNDIGMSAAAGLYQSLVGFVLVLVVNAIVKRVNSENALF</sequence>
<dbReference type="InterPro" id="IPR050809">
    <property type="entry name" value="UgpAE/MalFG_permease"/>
</dbReference>
<dbReference type="PANTHER" id="PTHR43227:SF11">
    <property type="entry name" value="BLL4140 PROTEIN"/>
    <property type="match status" value="1"/>
</dbReference>
<keyword evidence="2 7" id="KW-0813">Transport</keyword>
<dbReference type="AlphaFoldDB" id="A0A841U1H2"/>
<evidence type="ECO:0000256" key="1">
    <source>
        <dbReference type="ARBA" id="ARBA00004651"/>
    </source>
</evidence>
<keyword evidence="10" id="KW-1185">Reference proteome</keyword>
<organism evidence="9 10">
    <name type="scientific">Cohnella xylanilytica</name>
    <dbReference type="NCBI Taxonomy" id="557555"/>
    <lineage>
        <taxon>Bacteria</taxon>
        <taxon>Bacillati</taxon>
        <taxon>Bacillota</taxon>
        <taxon>Bacilli</taxon>
        <taxon>Bacillales</taxon>
        <taxon>Paenibacillaceae</taxon>
        <taxon>Cohnella</taxon>
    </lineage>
</organism>
<dbReference type="Gene3D" id="1.10.3720.10">
    <property type="entry name" value="MetI-like"/>
    <property type="match status" value="1"/>
</dbReference>
<dbReference type="EMBL" id="JACJVR010000038">
    <property type="protein sequence ID" value="MBB6691774.1"/>
    <property type="molecule type" value="Genomic_DNA"/>
</dbReference>
<keyword evidence="4 7" id="KW-0812">Transmembrane</keyword>
<feature type="transmembrane region" description="Helical" evidence="7">
    <location>
        <begin position="21"/>
        <end position="49"/>
    </location>
</feature>
<evidence type="ECO:0000259" key="8">
    <source>
        <dbReference type="PROSITE" id="PS50928"/>
    </source>
</evidence>
<reference evidence="9 10" key="1">
    <citation type="submission" date="2020-08" db="EMBL/GenBank/DDBJ databases">
        <title>Cohnella phylogeny.</title>
        <authorList>
            <person name="Dunlap C."/>
        </authorList>
    </citation>
    <scope>NUCLEOTIDE SEQUENCE [LARGE SCALE GENOMIC DNA]</scope>
    <source>
        <strain evidence="9 10">DSM 25239</strain>
    </source>
</reference>
<feature type="transmembrane region" description="Helical" evidence="7">
    <location>
        <begin position="219"/>
        <end position="241"/>
    </location>
</feature>
<evidence type="ECO:0000256" key="4">
    <source>
        <dbReference type="ARBA" id="ARBA00022692"/>
    </source>
</evidence>
<dbReference type="InterPro" id="IPR035906">
    <property type="entry name" value="MetI-like_sf"/>
</dbReference>
<comment type="subcellular location">
    <subcellularLocation>
        <location evidence="1 7">Cell membrane</location>
        <topology evidence="1 7">Multi-pass membrane protein</topology>
    </subcellularLocation>
</comment>
<gene>
    <name evidence="9" type="ORF">H7B90_10230</name>
</gene>
<protein>
    <submittedName>
        <fullName evidence="9">Sugar ABC transporter permease</fullName>
    </submittedName>
</protein>
<feature type="transmembrane region" description="Helical" evidence="7">
    <location>
        <begin position="279"/>
        <end position="304"/>
    </location>
</feature>
<dbReference type="PANTHER" id="PTHR43227">
    <property type="entry name" value="BLL4140 PROTEIN"/>
    <property type="match status" value="1"/>
</dbReference>
<name>A0A841U1H2_9BACL</name>
<dbReference type="Pfam" id="PF00528">
    <property type="entry name" value="BPD_transp_1"/>
    <property type="match status" value="1"/>
</dbReference>
<keyword evidence="6 7" id="KW-0472">Membrane</keyword>
<evidence type="ECO:0000313" key="9">
    <source>
        <dbReference type="EMBL" id="MBB6691774.1"/>
    </source>
</evidence>
<evidence type="ECO:0000256" key="6">
    <source>
        <dbReference type="ARBA" id="ARBA00023136"/>
    </source>
</evidence>
<dbReference type="Proteomes" id="UP000553776">
    <property type="component" value="Unassembled WGS sequence"/>
</dbReference>
<keyword evidence="5 7" id="KW-1133">Transmembrane helix</keyword>
<feature type="transmembrane region" description="Helical" evidence="7">
    <location>
        <begin position="170"/>
        <end position="198"/>
    </location>
</feature>
<proteinExistence type="inferred from homology"/>
<keyword evidence="3" id="KW-1003">Cell membrane</keyword>